<dbReference type="Proteomes" id="UP000692954">
    <property type="component" value="Unassembled WGS sequence"/>
</dbReference>
<evidence type="ECO:0000313" key="3">
    <source>
        <dbReference type="Proteomes" id="UP000692954"/>
    </source>
</evidence>
<dbReference type="AlphaFoldDB" id="A0A8S1RAE6"/>
<keyword evidence="3" id="KW-1185">Reference proteome</keyword>
<sequence length="231" mass="26965">MMNEIKDQIDKIQLLKVQDFKIEKHLQEIKYNLIGSRDRIFYYKKKTYHYIILLDDSISMQGFTEAQKGLLQFLDLIEKTKNTKVTIIIFNSDARCVVDFQIPNAESQKNLIVCNGGGTSFEKAFQLAYQKIVAIQDFDQFTKHFILFYTDGEDSFPTKALEQFAQLPAEKKAKLELIACCLDKKSKRMIEIVEYFQKNCAFAILQDAMQPSEIGEAWQKQFLPYMEEAFE</sequence>
<comment type="caution">
    <text evidence="2">The sequence shown here is derived from an EMBL/GenBank/DDBJ whole genome shotgun (WGS) entry which is preliminary data.</text>
</comment>
<organism evidence="2 3">
    <name type="scientific">Paramecium sonneborni</name>
    <dbReference type="NCBI Taxonomy" id="65129"/>
    <lineage>
        <taxon>Eukaryota</taxon>
        <taxon>Sar</taxon>
        <taxon>Alveolata</taxon>
        <taxon>Ciliophora</taxon>
        <taxon>Intramacronucleata</taxon>
        <taxon>Oligohymenophorea</taxon>
        <taxon>Peniculida</taxon>
        <taxon>Parameciidae</taxon>
        <taxon>Paramecium</taxon>
    </lineage>
</organism>
<reference evidence="2" key="1">
    <citation type="submission" date="2021-01" db="EMBL/GenBank/DDBJ databases">
        <authorList>
            <consortium name="Genoscope - CEA"/>
            <person name="William W."/>
        </authorList>
    </citation>
    <scope>NUCLEOTIDE SEQUENCE</scope>
</reference>
<dbReference type="InterPro" id="IPR002035">
    <property type="entry name" value="VWF_A"/>
</dbReference>
<evidence type="ECO:0000313" key="2">
    <source>
        <dbReference type="EMBL" id="CAD8124232.1"/>
    </source>
</evidence>
<dbReference type="CDD" id="cd00198">
    <property type="entry name" value="vWFA"/>
    <property type="match status" value="1"/>
</dbReference>
<dbReference type="Pfam" id="PF00092">
    <property type="entry name" value="VWA"/>
    <property type="match status" value="1"/>
</dbReference>
<dbReference type="SMART" id="SM00327">
    <property type="entry name" value="VWA"/>
    <property type="match status" value="1"/>
</dbReference>
<name>A0A8S1RAE6_9CILI</name>
<accession>A0A8S1RAE6</accession>
<dbReference type="OrthoDB" id="687730at2759"/>
<gene>
    <name evidence="2" type="ORF">PSON_ATCC_30995.1.T1500011</name>
</gene>
<proteinExistence type="predicted"/>
<protein>
    <recommendedName>
        <fullName evidence="1">VWFA domain-containing protein</fullName>
    </recommendedName>
</protein>
<evidence type="ECO:0000259" key="1">
    <source>
        <dbReference type="SMART" id="SM00327"/>
    </source>
</evidence>
<dbReference type="EMBL" id="CAJJDN010000150">
    <property type="protein sequence ID" value="CAD8124232.1"/>
    <property type="molecule type" value="Genomic_DNA"/>
</dbReference>
<feature type="domain" description="VWFA" evidence="1">
    <location>
        <begin position="47"/>
        <end position="216"/>
    </location>
</feature>